<name>A0AA39U6B4_9PEZI</name>
<accession>A0AA39U6B4</accession>
<comment type="caution">
    <text evidence="1">The sequence shown here is derived from an EMBL/GenBank/DDBJ whole genome shotgun (WGS) entry which is preliminary data.</text>
</comment>
<dbReference type="AlphaFoldDB" id="A0AA39U6B4"/>
<organism evidence="1 2">
    <name type="scientific">Immersiella caudata</name>
    <dbReference type="NCBI Taxonomy" id="314043"/>
    <lineage>
        <taxon>Eukaryota</taxon>
        <taxon>Fungi</taxon>
        <taxon>Dikarya</taxon>
        <taxon>Ascomycota</taxon>
        <taxon>Pezizomycotina</taxon>
        <taxon>Sordariomycetes</taxon>
        <taxon>Sordariomycetidae</taxon>
        <taxon>Sordariales</taxon>
        <taxon>Lasiosphaeriaceae</taxon>
        <taxon>Immersiella</taxon>
    </lineage>
</organism>
<evidence type="ECO:0000313" key="1">
    <source>
        <dbReference type="EMBL" id="KAK0611969.1"/>
    </source>
</evidence>
<gene>
    <name evidence="1" type="ORF">B0T14DRAFT_339079</name>
</gene>
<keyword evidence="2" id="KW-1185">Reference proteome</keyword>
<proteinExistence type="predicted"/>
<dbReference type="Proteomes" id="UP001175000">
    <property type="component" value="Unassembled WGS sequence"/>
</dbReference>
<reference evidence="1" key="1">
    <citation type="submission" date="2023-06" db="EMBL/GenBank/DDBJ databases">
        <title>Genome-scale phylogeny and comparative genomics of the fungal order Sordariales.</title>
        <authorList>
            <consortium name="Lawrence Berkeley National Laboratory"/>
            <person name="Hensen N."/>
            <person name="Bonometti L."/>
            <person name="Westerberg I."/>
            <person name="Brannstrom I.O."/>
            <person name="Guillou S."/>
            <person name="Cros-Aarteil S."/>
            <person name="Calhoun S."/>
            <person name="Haridas S."/>
            <person name="Kuo A."/>
            <person name="Mondo S."/>
            <person name="Pangilinan J."/>
            <person name="Riley R."/>
            <person name="Labutti K."/>
            <person name="Andreopoulos B."/>
            <person name="Lipzen A."/>
            <person name="Chen C."/>
            <person name="Yanf M."/>
            <person name="Daum C."/>
            <person name="Ng V."/>
            <person name="Clum A."/>
            <person name="Steindorff A."/>
            <person name="Ohm R."/>
            <person name="Martin F."/>
            <person name="Silar P."/>
            <person name="Natvig D."/>
            <person name="Lalanne C."/>
            <person name="Gautier V."/>
            <person name="Ament-Velasquez S.L."/>
            <person name="Kruys A."/>
            <person name="Hutchinson M.I."/>
            <person name="Powell A.J."/>
            <person name="Barry K."/>
            <person name="Miller A.N."/>
            <person name="Grigoriev I.V."/>
            <person name="Debuchy R."/>
            <person name="Gladieux P."/>
            <person name="Thoren M.H."/>
            <person name="Johannesson H."/>
        </authorList>
    </citation>
    <scope>NUCLEOTIDE SEQUENCE</scope>
    <source>
        <strain evidence="1">CBS 606.72</strain>
    </source>
</reference>
<dbReference type="EMBL" id="JAULSU010000007">
    <property type="protein sequence ID" value="KAK0611969.1"/>
    <property type="molecule type" value="Genomic_DNA"/>
</dbReference>
<evidence type="ECO:0000313" key="2">
    <source>
        <dbReference type="Proteomes" id="UP001175000"/>
    </source>
</evidence>
<protein>
    <submittedName>
        <fullName evidence="1">Uncharacterized protein</fullName>
    </submittedName>
</protein>
<sequence length="538" mass="61856">MDSNSVSAAQLQFAEEWVSVFSERHIETCGRENIPFWVKPGPLPTTARDIVSAFTTDLCEDSSAYLYQVVEVEGFCLPADLDILKAGCDPRVLRPLALLDDRNEDGARDNPRGTVRPRKGALSAHQLYNELRKMRYSSRPRTSGLVNSDYMPIETNEPDADRRLIYVTDPDCWSILALIATASKRQATYYRDFVYRYLAFKTILKVHMPSVGFPTFALEFQLPFYAWRRSERPLEDKRLRANGKPLRRCRGLDFLVLDPQHDPATPVQDCIYEAQISCMVTGFDDESWVGLAFVDTYYRGDDDRESVEYYASESADGDEAIENPVLMDPLTGGRFDANAPIWKPREYFLRLLECRVDQVRLEWHNVVSRLLQITEPYTHDYLHLSENISPDHTQTYNERVQSFSNQTIRFMQQVTTLLSKTIDAWDRFGSGDRNYFTGLQQSRRGGDKMSGRSGSFFRLLLTIDGHIAALRDLRQEVETQRLLLGSVEQEVTRRLQHDGNRIAILQQHNSERTKLLTVIMLVVTLVSRLSRPDLWNAP</sequence>